<dbReference type="EMBL" id="LXPE01000004">
    <property type="protein sequence ID" value="OBA28418.1"/>
    <property type="molecule type" value="Genomic_DNA"/>
</dbReference>
<sequence length="108" mass="12401">MEFATEDIVKERKEPNLNNKEQKIPNIYYLSADAEEDLEDFEEGAEYVIGGIVDKGRYKNLCYNKAKELNIKSLRLPIGEYIKLHGNKVLTSLHVVQLINEFLANGKD</sequence>
<keyword evidence="3" id="KW-0489">Methyltransferase</keyword>
<comment type="catalytic activity">
    <reaction evidence="8">
        <text>guanosine(9) in tRNA + S-adenosyl-L-methionine = N(1)-methylguanosine(9) in tRNA + S-adenosyl-L-homocysteine + H(+)</text>
        <dbReference type="Rhea" id="RHEA:43156"/>
        <dbReference type="Rhea" id="RHEA-COMP:10367"/>
        <dbReference type="Rhea" id="RHEA-COMP:10368"/>
        <dbReference type="ChEBI" id="CHEBI:15378"/>
        <dbReference type="ChEBI" id="CHEBI:57856"/>
        <dbReference type="ChEBI" id="CHEBI:59789"/>
        <dbReference type="ChEBI" id="CHEBI:73542"/>
        <dbReference type="ChEBI" id="CHEBI:74269"/>
        <dbReference type="EC" id="2.1.1.221"/>
    </reaction>
</comment>
<dbReference type="InterPro" id="IPR028564">
    <property type="entry name" value="MT_TRM10-typ"/>
</dbReference>
<evidence type="ECO:0000313" key="11">
    <source>
        <dbReference type="Proteomes" id="UP000092321"/>
    </source>
</evidence>
<evidence type="ECO:0000256" key="4">
    <source>
        <dbReference type="ARBA" id="ARBA00022679"/>
    </source>
</evidence>
<comment type="caution">
    <text evidence="10">The sequence shown here is derived from an EMBL/GenBank/DDBJ whole genome shotgun (WGS) entry which is preliminary data.</text>
</comment>
<evidence type="ECO:0000256" key="2">
    <source>
        <dbReference type="ARBA" id="ARBA00020451"/>
    </source>
</evidence>
<dbReference type="GO" id="GO:0005634">
    <property type="term" value="C:nucleus"/>
    <property type="evidence" value="ECO:0007669"/>
    <property type="project" value="TreeGrafter"/>
</dbReference>
<dbReference type="PANTHER" id="PTHR13563">
    <property type="entry name" value="TRNA (GUANINE-9-) METHYLTRANSFERASE"/>
    <property type="match status" value="1"/>
</dbReference>
<organism evidence="10 11">
    <name type="scientific">Hanseniaspora valbyensis NRRL Y-1626</name>
    <dbReference type="NCBI Taxonomy" id="766949"/>
    <lineage>
        <taxon>Eukaryota</taxon>
        <taxon>Fungi</taxon>
        <taxon>Dikarya</taxon>
        <taxon>Ascomycota</taxon>
        <taxon>Saccharomycotina</taxon>
        <taxon>Saccharomycetes</taxon>
        <taxon>Saccharomycodales</taxon>
        <taxon>Saccharomycodaceae</taxon>
        <taxon>Hanseniaspora</taxon>
    </lineage>
</organism>
<evidence type="ECO:0000256" key="8">
    <source>
        <dbReference type="ARBA" id="ARBA00048434"/>
    </source>
</evidence>
<dbReference type="InterPro" id="IPR007356">
    <property type="entry name" value="tRNA_m1G_MeTrfase_euk"/>
</dbReference>
<protein>
    <recommendedName>
        <fullName evidence="2">tRNA (guanine(9)-N1)-methyltransferase</fullName>
        <ecNumber evidence="1">2.1.1.221</ecNumber>
    </recommendedName>
    <alternativeName>
        <fullName evidence="7">tRNA methyltransferase 10</fullName>
    </alternativeName>
    <alternativeName>
        <fullName evidence="6">tRNA(m1G9)-methyltransferase</fullName>
    </alternativeName>
</protein>
<dbReference type="OrthoDB" id="278300at2759"/>
<dbReference type="EC" id="2.1.1.221" evidence="1"/>
<dbReference type="CDD" id="cd18089">
    <property type="entry name" value="SPOUT_Trm10-like"/>
    <property type="match status" value="1"/>
</dbReference>
<accession>A0A1B7TIB5</accession>
<evidence type="ECO:0000259" key="9">
    <source>
        <dbReference type="PROSITE" id="PS51675"/>
    </source>
</evidence>
<dbReference type="InterPro" id="IPR038459">
    <property type="entry name" value="MT_TRM10-typ_sf"/>
</dbReference>
<evidence type="ECO:0000256" key="3">
    <source>
        <dbReference type="ARBA" id="ARBA00022603"/>
    </source>
</evidence>
<dbReference type="GO" id="GO:0052905">
    <property type="term" value="F:tRNA (guanosine(9)-N1)-methyltransferase activity"/>
    <property type="evidence" value="ECO:0007669"/>
    <property type="project" value="UniProtKB-EC"/>
</dbReference>
<evidence type="ECO:0000256" key="1">
    <source>
        <dbReference type="ARBA" id="ARBA00012797"/>
    </source>
</evidence>
<dbReference type="PANTHER" id="PTHR13563:SF13">
    <property type="entry name" value="TRNA METHYLTRANSFERASE 10 HOMOLOG A"/>
    <property type="match status" value="1"/>
</dbReference>
<evidence type="ECO:0000256" key="6">
    <source>
        <dbReference type="ARBA" id="ARBA00031792"/>
    </source>
</evidence>
<evidence type="ECO:0000256" key="7">
    <source>
        <dbReference type="ARBA" id="ARBA00032166"/>
    </source>
</evidence>
<proteinExistence type="predicted"/>
<keyword evidence="4" id="KW-0808">Transferase</keyword>
<evidence type="ECO:0000313" key="10">
    <source>
        <dbReference type="EMBL" id="OBA28418.1"/>
    </source>
</evidence>
<dbReference type="GO" id="GO:0002939">
    <property type="term" value="P:tRNA N1-guanine methylation"/>
    <property type="evidence" value="ECO:0007669"/>
    <property type="project" value="TreeGrafter"/>
</dbReference>
<gene>
    <name evidence="10" type="ORF">HANVADRAFT_51704</name>
</gene>
<reference evidence="11" key="1">
    <citation type="journal article" date="2016" name="Proc. Natl. Acad. Sci. U.S.A.">
        <title>Comparative genomics of biotechnologically important yeasts.</title>
        <authorList>
            <person name="Riley R."/>
            <person name="Haridas S."/>
            <person name="Wolfe K.H."/>
            <person name="Lopes M.R."/>
            <person name="Hittinger C.T."/>
            <person name="Goeker M."/>
            <person name="Salamov A.A."/>
            <person name="Wisecaver J.H."/>
            <person name="Long T.M."/>
            <person name="Calvey C.H."/>
            <person name="Aerts A.L."/>
            <person name="Barry K.W."/>
            <person name="Choi C."/>
            <person name="Clum A."/>
            <person name="Coughlan A.Y."/>
            <person name="Deshpande S."/>
            <person name="Douglass A.P."/>
            <person name="Hanson S.J."/>
            <person name="Klenk H.-P."/>
            <person name="LaButti K.M."/>
            <person name="Lapidus A."/>
            <person name="Lindquist E.A."/>
            <person name="Lipzen A.M."/>
            <person name="Meier-Kolthoff J.P."/>
            <person name="Ohm R.A."/>
            <person name="Otillar R.P."/>
            <person name="Pangilinan J.L."/>
            <person name="Peng Y."/>
            <person name="Rokas A."/>
            <person name="Rosa C.A."/>
            <person name="Scheuner C."/>
            <person name="Sibirny A.A."/>
            <person name="Slot J.C."/>
            <person name="Stielow J.B."/>
            <person name="Sun H."/>
            <person name="Kurtzman C.P."/>
            <person name="Blackwell M."/>
            <person name="Grigoriev I.V."/>
            <person name="Jeffries T.W."/>
        </authorList>
    </citation>
    <scope>NUCLEOTIDE SEQUENCE [LARGE SCALE GENOMIC DNA]</scope>
    <source>
        <strain evidence="11">NRRL Y-1626</strain>
    </source>
</reference>
<dbReference type="Gene3D" id="3.40.1280.30">
    <property type="match status" value="1"/>
</dbReference>
<dbReference type="AlphaFoldDB" id="A0A1B7TIB5"/>
<dbReference type="Proteomes" id="UP000092321">
    <property type="component" value="Unassembled WGS sequence"/>
</dbReference>
<evidence type="ECO:0000256" key="5">
    <source>
        <dbReference type="ARBA" id="ARBA00022691"/>
    </source>
</evidence>
<keyword evidence="11" id="KW-1185">Reference proteome</keyword>
<dbReference type="PROSITE" id="PS51675">
    <property type="entry name" value="SAM_MT_TRM10"/>
    <property type="match status" value="1"/>
</dbReference>
<feature type="domain" description="SAM-dependent MTase TRM10-type" evidence="9">
    <location>
        <begin position="1"/>
        <end position="108"/>
    </location>
</feature>
<keyword evidence="5" id="KW-0949">S-adenosyl-L-methionine</keyword>
<name>A0A1B7TIB5_9ASCO</name>
<dbReference type="GO" id="GO:0000049">
    <property type="term" value="F:tRNA binding"/>
    <property type="evidence" value="ECO:0007669"/>
    <property type="project" value="TreeGrafter"/>
</dbReference>